<dbReference type="Gene3D" id="3.30.420.10">
    <property type="entry name" value="Ribonuclease H-like superfamily/Ribonuclease H"/>
    <property type="match status" value="1"/>
</dbReference>
<dbReference type="GO" id="GO:0003676">
    <property type="term" value="F:nucleic acid binding"/>
    <property type="evidence" value="ECO:0007669"/>
    <property type="project" value="InterPro"/>
</dbReference>
<feature type="compositionally biased region" description="Basic and acidic residues" evidence="10">
    <location>
        <begin position="365"/>
        <end position="385"/>
    </location>
</feature>
<evidence type="ECO:0000256" key="10">
    <source>
        <dbReference type="SAM" id="MobiDB-lite"/>
    </source>
</evidence>
<dbReference type="InterPro" id="IPR036397">
    <property type="entry name" value="RNaseH_sf"/>
</dbReference>
<evidence type="ECO:0000256" key="3">
    <source>
        <dbReference type="ARBA" id="ARBA00022670"/>
    </source>
</evidence>
<evidence type="ECO:0000259" key="12">
    <source>
        <dbReference type="PROSITE" id="PS50994"/>
    </source>
</evidence>
<evidence type="ECO:0008006" key="15">
    <source>
        <dbReference type="Google" id="ProtNLM"/>
    </source>
</evidence>
<dbReference type="GO" id="GO:0004252">
    <property type="term" value="F:serine-type endopeptidase activity"/>
    <property type="evidence" value="ECO:0007669"/>
    <property type="project" value="InterPro"/>
</dbReference>
<evidence type="ECO:0000256" key="2">
    <source>
        <dbReference type="ARBA" id="ARBA00022525"/>
    </source>
</evidence>
<keyword evidence="3 9" id="KW-0645">Protease</keyword>
<dbReference type="PRINTS" id="PR00722">
    <property type="entry name" value="CHYMOTRYPSIN"/>
</dbReference>
<dbReference type="CDD" id="cd00190">
    <property type="entry name" value="Tryp_SPc"/>
    <property type="match status" value="1"/>
</dbReference>
<feature type="domain" description="Peptidase S1" evidence="11">
    <location>
        <begin position="732"/>
        <end position="950"/>
    </location>
</feature>
<keyword evidence="2" id="KW-0964">Secreted</keyword>
<evidence type="ECO:0000256" key="5">
    <source>
        <dbReference type="ARBA" id="ARBA00022801"/>
    </source>
</evidence>
<reference evidence="13" key="1">
    <citation type="submission" date="2021-12" db="EMBL/GenBank/DDBJ databases">
        <title>Prjna785345.</title>
        <authorList>
            <person name="Rujirawat T."/>
            <person name="Krajaejun T."/>
        </authorList>
    </citation>
    <scope>NUCLEOTIDE SEQUENCE</scope>
    <source>
        <strain evidence="13">Pi057C3</strain>
    </source>
</reference>
<dbReference type="PROSITE" id="PS00135">
    <property type="entry name" value="TRYPSIN_SER"/>
    <property type="match status" value="1"/>
</dbReference>
<name>A0AAD5LLW4_PYTIN</name>
<protein>
    <recommendedName>
        <fullName evidence="15">Peptidase S1 domain-containing protein</fullName>
    </recommendedName>
</protein>
<evidence type="ECO:0000256" key="7">
    <source>
        <dbReference type="ARBA" id="ARBA00023157"/>
    </source>
</evidence>
<proteinExistence type="predicted"/>
<comment type="caution">
    <text evidence="13">The sequence shown here is derived from an EMBL/GenBank/DDBJ whole genome shotgun (WGS) entry which is preliminary data.</text>
</comment>
<evidence type="ECO:0000313" key="13">
    <source>
        <dbReference type="EMBL" id="KAJ0405862.1"/>
    </source>
</evidence>
<dbReference type="InterPro" id="IPR001254">
    <property type="entry name" value="Trypsin_dom"/>
</dbReference>
<keyword evidence="4" id="KW-0732">Signal</keyword>
<dbReference type="InterPro" id="IPR001584">
    <property type="entry name" value="Integrase_cat-core"/>
</dbReference>
<keyword evidence="9" id="KW-0720">Serine protease</keyword>
<feature type="region of interest" description="Disordered" evidence="10">
    <location>
        <begin position="353"/>
        <end position="399"/>
    </location>
</feature>
<accession>A0AAD5LLW4</accession>
<dbReference type="PROSITE" id="PS50994">
    <property type="entry name" value="INTEGRASE"/>
    <property type="match status" value="1"/>
</dbReference>
<dbReference type="InterPro" id="IPR018114">
    <property type="entry name" value="TRYPSIN_HIS"/>
</dbReference>
<dbReference type="GO" id="GO:0015074">
    <property type="term" value="P:DNA integration"/>
    <property type="evidence" value="ECO:0007669"/>
    <property type="project" value="InterPro"/>
</dbReference>
<dbReference type="InterPro" id="IPR012337">
    <property type="entry name" value="RNaseH-like_sf"/>
</dbReference>
<dbReference type="AlphaFoldDB" id="A0AAD5LLW4"/>
<dbReference type="SMART" id="SM00020">
    <property type="entry name" value="Tryp_SPc"/>
    <property type="match status" value="1"/>
</dbReference>
<dbReference type="PANTHER" id="PTHR24264:SF65">
    <property type="entry name" value="SRCR DOMAIN-CONTAINING PROTEIN"/>
    <property type="match status" value="1"/>
</dbReference>
<comment type="subcellular location">
    <subcellularLocation>
        <location evidence="1">Secreted</location>
    </subcellularLocation>
</comment>
<keyword evidence="8" id="KW-0325">Glycoprotein</keyword>
<evidence type="ECO:0000256" key="6">
    <source>
        <dbReference type="ARBA" id="ARBA00023026"/>
    </source>
</evidence>
<evidence type="ECO:0000256" key="1">
    <source>
        <dbReference type="ARBA" id="ARBA00004613"/>
    </source>
</evidence>
<sequence>MILASYNYQLCTLMIMNEYGEGLPIQQSLIETNGDWHMDRVLQHFKRVNPDAESRLKVIVVDKDLNEIRVLQTHFPGARILLCTFHVIKYLKLVSRKPEFGKIATQDHMAIDNLLHAMVYAQDGETYDTNMAALKDLCDRLNFGNFYERNKLPHFKNHTNNRLESFFGKFKDGMTADTKMADCIEAIIASARRDWKTYKHRRNTIGRNSNASYDEEMSNVLLVSTHFVAKQIEAEYALANEKAEVYVYEKKDDEVVVAISSDMADIDDEKEFEGFLSDLIQQWRNVRQRKRVRSAPEKEDVYEQLAEVHLSQANSLYCSDLGDIAMLDTQDVHIAEPQSQVMITPLDTIAEVERQTEPEGESELDDNHGKIMEDHGSVVDEDKPTIQDSSTTTEDKSTPDAVAVPKIHLNPRAAKTGRPKLDKQVRGSEEKQQRIVFRASQDAKTSLGEVTLKGFLDALLDEKPPVEEALRRLEVIPIKFADAESKKPKLSTQKNAVVILDAFYLLPAVRYYDSLNSRSYKSALDKMSKDIIERVAPTYSVVSLNSPIQFDSYSCGLFVCFKMWRHVDSKISTNMSDYGLGARRFELLRYVFEGVGSQQRATLAYRPQANGQQERSVQTVIRSVRAYVEEPGQSDWEDIVGRLMFALNTSYDATRKETPFYLVHGWDARTTLRAMLTPPPRGQDLLDAYVWRLRVQREHQLAQAWALDLQDQARRLRADRQNASWEALPANGTRTYITSLRTGFNGTTKCGGALIAPRFVLSAAHCAVHECPVVAVGTEFREGPSPDGEQLRVKKAIVHPLYNSDTAAYDIMVLELETPSTIAPVVIARQDPSQWVGETVTAMGWGRVSTGKFSPRRQAVDIRVASDNMCLAARLEGYPFDAQSMFCAGGEAGKDACQGDSGGPLVRVGDSEEDELIGVISWGEGCGKKGKPGVYARLSRVADWIQDVAPGTRFL</sequence>
<dbReference type="InterPro" id="IPR033116">
    <property type="entry name" value="TRYPSIN_SER"/>
</dbReference>
<evidence type="ECO:0000256" key="4">
    <source>
        <dbReference type="ARBA" id="ARBA00022729"/>
    </source>
</evidence>
<keyword evidence="14" id="KW-1185">Reference proteome</keyword>
<keyword evidence="7" id="KW-1015">Disulfide bond</keyword>
<keyword evidence="5 9" id="KW-0378">Hydrolase</keyword>
<evidence type="ECO:0000259" key="11">
    <source>
        <dbReference type="PROSITE" id="PS50240"/>
    </source>
</evidence>
<evidence type="ECO:0000256" key="8">
    <source>
        <dbReference type="ARBA" id="ARBA00023180"/>
    </source>
</evidence>
<dbReference type="SUPFAM" id="SSF50494">
    <property type="entry name" value="Trypsin-like serine proteases"/>
    <property type="match status" value="1"/>
</dbReference>
<dbReference type="EMBL" id="JAKCXM010000039">
    <property type="protein sequence ID" value="KAJ0405862.1"/>
    <property type="molecule type" value="Genomic_DNA"/>
</dbReference>
<dbReference type="Proteomes" id="UP001209570">
    <property type="component" value="Unassembled WGS sequence"/>
</dbReference>
<dbReference type="SUPFAM" id="SSF54001">
    <property type="entry name" value="Cysteine proteinases"/>
    <property type="match status" value="1"/>
</dbReference>
<dbReference type="InterPro" id="IPR001314">
    <property type="entry name" value="Peptidase_S1A"/>
</dbReference>
<dbReference type="SUPFAM" id="SSF53098">
    <property type="entry name" value="Ribonuclease H-like"/>
    <property type="match status" value="1"/>
</dbReference>
<dbReference type="Pfam" id="PF00089">
    <property type="entry name" value="Trypsin"/>
    <property type="match status" value="1"/>
</dbReference>
<evidence type="ECO:0000256" key="9">
    <source>
        <dbReference type="RuleBase" id="RU363034"/>
    </source>
</evidence>
<dbReference type="Gene3D" id="2.40.10.10">
    <property type="entry name" value="Trypsin-like serine proteases"/>
    <property type="match status" value="1"/>
</dbReference>
<organism evidence="13 14">
    <name type="scientific">Pythium insidiosum</name>
    <name type="common">Pythiosis disease agent</name>
    <dbReference type="NCBI Taxonomy" id="114742"/>
    <lineage>
        <taxon>Eukaryota</taxon>
        <taxon>Sar</taxon>
        <taxon>Stramenopiles</taxon>
        <taxon>Oomycota</taxon>
        <taxon>Peronosporomycetes</taxon>
        <taxon>Pythiales</taxon>
        <taxon>Pythiaceae</taxon>
        <taxon>Pythium</taxon>
    </lineage>
</organism>
<gene>
    <name evidence="13" type="ORF">P43SY_001594</name>
</gene>
<dbReference type="GO" id="GO:0006508">
    <property type="term" value="P:proteolysis"/>
    <property type="evidence" value="ECO:0007669"/>
    <property type="project" value="UniProtKB-KW"/>
</dbReference>
<dbReference type="InterPro" id="IPR043504">
    <property type="entry name" value="Peptidase_S1_PA_chymotrypsin"/>
</dbReference>
<dbReference type="GO" id="GO:0005615">
    <property type="term" value="C:extracellular space"/>
    <property type="evidence" value="ECO:0007669"/>
    <property type="project" value="TreeGrafter"/>
</dbReference>
<dbReference type="PROSITE" id="PS50240">
    <property type="entry name" value="TRYPSIN_DOM"/>
    <property type="match status" value="1"/>
</dbReference>
<dbReference type="PANTHER" id="PTHR24264">
    <property type="entry name" value="TRYPSIN-RELATED"/>
    <property type="match status" value="1"/>
</dbReference>
<dbReference type="InterPro" id="IPR048324">
    <property type="entry name" value="ZSWIM1-3_RNaseH-like"/>
</dbReference>
<evidence type="ECO:0000313" key="14">
    <source>
        <dbReference type="Proteomes" id="UP001209570"/>
    </source>
</evidence>
<feature type="domain" description="Integrase catalytic" evidence="12">
    <location>
        <begin position="484"/>
        <end position="667"/>
    </location>
</feature>
<dbReference type="FunFam" id="2.40.10.10:FF:000054">
    <property type="entry name" value="Complement C1r subcomponent"/>
    <property type="match status" value="1"/>
</dbReference>
<dbReference type="InterPro" id="IPR009003">
    <property type="entry name" value="Peptidase_S1_PA"/>
</dbReference>
<dbReference type="Pfam" id="PF21056">
    <property type="entry name" value="ZSWIM1-3_RNaseH-like"/>
    <property type="match status" value="1"/>
</dbReference>
<keyword evidence="6" id="KW-0843">Virulence</keyword>
<dbReference type="InterPro" id="IPR038765">
    <property type="entry name" value="Papain-like_cys_pep_sf"/>
</dbReference>
<dbReference type="PROSITE" id="PS00134">
    <property type="entry name" value="TRYPSIN_HIS"/>
    <property type="match status" value="1"/>
</dbReference>
<dbReference type="InterPro" id="IPR050127">
    <property type="entry name" value="Serine_Proteases_S1"/>
</dbReference>